<keyword evidence="2" id="KW-0614">Plasmid</keyword>
<sequence>MRNFTNKNEARRFKADVNSFGTVIIHRRNPYIVACWSMAFPGFGHLLLEKYVQGLLLVLWEVFVNQQTHLNRAMVYSFTGEIESAKAVLDVRLLFLYIPVYLFSIWDSYRTTVDLNKIAVLVEREDGPFNTFSINATGINYLEKRNPLVTFLWVLTIPSMGQLYLHRIVLAFFSLTWAVVFIYYSHLLEGIHYLILGNVEKSTSVLDAQWLSYIPSYYFFTIYEAYTNTVEYNKLFEKEQKNYLKSHYQSPNFTLKKGQKVT</sequence>
<dbReference type="AlphaFoldDB" id="A0A6M6E2A3"/>
<protein>
    <submittedName>
        <fullName evidence="2">Uncharacterized protein</fullName>
    </submittedName>
</protein>
<keyword evidence="1" id="KW-0472">Membrane</keyword>
<dbReference type="EMBL" id="CP045274">
    <property type="protein sequence ID" value="QJX81082.1"/>
    <property type="molecule type" value="Genomic_DNA"/>
</dbReference>
<dbReference type="RefSeq" id="WP_047931298.1">
    <property type="nucleotide sequence ID" value="NZ_CP045274.1"/>
</dbReference>
<evidence type="ECO:0000313" key="2">
    <source>
        <dbReference type="EMBL" id="QJX81082.1"/>
    </source>
</evidence>
<keyword evidence="1" id="KW-0812">Transmembrane</keyword>
<name>A0A6M6E2A3_PRIMG</name>
<accession>A0A6M6E2A3</accession>
<geneLocation type="plasmid" evidence="3">
    <name>pfdu301b</name>
</geneLocation>
<reference evidence="2 3" key="1">
    <citation type="submission" date="2019-10" db="EMBL/GenBank/DDBJ databases">
        <title>Complete genome sequences for adaption low water activity.</title>
        <authorList>
            <person name="Zhao L."/>
            <person name="Zhong J."/>
        </authorList>
    </citation>
    <scope>NUCLEOTIDE SEQUENCE [LARGE SCALE GENOMIC DNA]</scope>
    <source>
        <strain evidence="2 3">FDU301</strain>
        <plasmid evidence="3">pfdu301b</plasmid>
    </source>
</reference>
<feature type="transmembrane region" description="Helical" evidence="1">
    <location>
        <begin position="164"/>
        <end position="184"/>
    </location>
</feature>
<evidence type="ECO:0000313" key="3">
    <source>
        <dbReference type="Proteomes" id="UP000501076"/>
    </source>
</evidence>
<organism evidence="2 3">
    <name type="scientific">Priestia megaterium</name>
    <name type="common">Bacillus megaterium</name>
    <dbReference type="NCBI Taxonomy" id="1404"/>
    <lineage>
        <taxon>Bacteria</taxon>
        <taxon>Bacillati</taxon>
        <taxon>Bacillota</taxon>
        <taxon>Bacilli</taxon>
        <taxon>Bacillales</taxon>
        <taxon>Bacillaceae</taxon>
        <taxon>Priestia</taxon>
    </lineage>
</organism>
<keyword evidence="1" id="KW-1133">Transmembrane helix</keyword>
<evidence type="ECO:0000256" key="1">
    <source>
        <dbReference type="SAM" id="Phobius"/>
    </source>
</evidence>
<dbReference type="Proteomes" id="UP000501076">
    <property type="component" value="Plasmid pFDU301B"/>
</dbReference>
<proteinExistence type="predicted"/>
<gene>
    <name evidence="2" type="ORF">FDZ14_33795</name>
</gene>